<dbReference type="GO" id="GO:0006281">
    <property type="term" value="P:DNA repair"/>
    <property type="evidence" value="ECO:0007669"/>
    <property type="project" value="InterPro"/>
</dbReference>
<keyword evidence="1" id="KW-0812">Transmembrane</keyword>
<dbReference type="GO" id="GO:0015628">
    <property type="term" value="P:protein secretion by the type II secretion system"/>
    <property type="evidence" value="ECO:0007669"/>
    <property type="project" value="TreeGrafter"/>
</dbReference>
<feature type="domain" description="Helix-hairpin-helix DNA-binding motif class 1" evidence="2">
    <location>
        <begin position="155"/>
        <end position="174"/>
    </location>
</feature>
<keyword evidence="1" id="KW-1133">Transmembrane helix</keyword>
<dbReference type="GO" id="GO:0003677">
    <property type="term" value="F:DNA binding"/>
    <property type="evidence" value="ECO:0007669"/>
    <property type="project" value="InterPro"/>
</dbReference>
<dbReference type="InterPro" id="IPR019554">
    <property type="entry name" value="Soluble_ligand-bd"/>
</dbReference>
<dbReference type="Gene3D" id="1.10.150.280">
    <property type="entry name" value="AF1531-like domain"/>
    <property type="match status" value="1"/>
</dbReference>
<accession>A0A1H9RX88</accession>
<keyword evidence="4" id="KW-1185">Reference proteome</keyword>
<dbReference type="RefSeq" id="WP_092651207.1">
    <property type="nucleotide sequence ID" value="NZ_FOHA01000005.1"/>
</dbReference>
<dbReference type="NCBIfam" id="TIGR00426">
    <property type="entry name" value="competence protein ComEA helix-hairpin-helix repeat region"/>
    <property type="match status" value="1"/>
</dbReference>
<dbReference type="Pfam" id="PF12836">
    <property type="entry name" value="HHH_3"/>
    <property type="match status" value="1"/>
</dbReference>
<dbReference type="InterPro" id="IPR051675">
    <property type="entry name" value="Endo/Exo/Phosphatase_dom_1"/>
</dbReference>
<reference evidence="3 4" key="1">
    <citation type="submission" date="2016-10" db="EMBL/GenBank/DDBJ databases">
        <authorList>
            <person name="de Groot N.N."/>
        </authorList>
    </citation>
    <scope>NUCLEOTIDE SEQUENCE [LARGE SCALE GENOMIC DNA]</scope>
    <source>
        <strain evidence="3 4">DSM 13760</strain>
    </source>
</reference>
<dbReference type="InterPro" id="IPR004509">
    <property type="entry name" value="Competence_ComEA_HhH"/>
</dbReference>
<sequence>MDVHQIIRYYQTYKKYLLIAGIVLGMIVLFLSQLSKKEQPVVQSNLTNLSEVSEEADAPEEIKSPQIFVDIKGAVLHPGIYEVLPESRVASLIELAGGLTEQADAKQINLAQQLQDEMVIYVPILGEEPMIQENEGALSQQKDSTKINLNKATLEELQKIPGVGQKKAEAILQYREEKGAFKKIEEITEISGIGSQTFEKLKEFIVVQ</sequence>
<evidence type="ECO:0000259" key="2">
    <source>
        <dbReference type="SMART" id="SM00278"/>
    </source>
</evidence>
<protein>
    <submittedName>
        <fullName evidence="3">Competence protein ComEA</fullName>
    </submittedName>
</protein>
<evidence type="ECO:0000256" key="1">
    <source>
        <dbReference type="SAM" id="Phobius"/>
    </source>
</evidence>
<dbReference type="SMART" id="SM00278">
    <property type="entry name" value="HhH1"/>
    <property type="match status" value="2"/>
</dbReference>
<feature type="transmembrane region" description="Helical" evidence="1">
    <location>
        <begin position="16"/>
        <end position="34"/>
    </location>
</feature>
<proteinExistence type="predicted"/>
<name>A0A1H9RX88_9LACT</name>
<organism evidence="3 4">
    <name type="scientific">Isobaculum melis</name>
    <dbReference type="NCBI Taxonomy" id="142588"/>
    <lineage>
        <taxon>Bacteria</taxon>
        <taxon>Bacillati</taxon>
        <taxon>Bacillota</taxon>
        <taxon>Bacilli</taxon>
        <taxon>Lactobacillales</taxon>
        <taxon>Carnobacteriaceae</taxon>
        <taxon>Isobaculum</taxon>
    </lineage>
</organism>
<dbReference type="STRING" id="142588.SAMN04488559_10599"/>
<feature type="domain" description="Helix-hairpin-helix DNA-binding motif class 1" evidence="2">
    <location>
        <begin position="185"/>
        <end position="204"/>
    </location>
</feature>
<dbReference type="AlphaFoldDB" id="A0A1H9RX88"/>
<dbReference type="PANTHER" id="PTHR21180">
    <property type="entry name" value="ENDONUCLEASE/EXONUCLEASE/PHOSPHATASE FAMILY DOMAIN-CONTAINING PROTEIN 1"/>
    <property type="match status" value="1"/>
</dbReference>
<dbReference type="GO" id="GO:0015627">
    <property type="term" value="C:type II protein secretion system complex"/>
    <property type="evidence" value="ECO:0007669"/>
    <property type="project" value="TreeGrafter"/>
</dbReference>
<dbReference type="InterPro" id="IPR003583">
    <property type="entry name" value="Hlx-hairpin-Hlx_DNA-bd_motif"/>
</dbReference>
<dbReference type="OrthoDB" id="9790239at2"/>
<gene>
    <name evidence="3" type="ORF">SAMN04488559_10599</name>
</gene>
<dbReference type="PANTHER" id="PTHR21180:SF32">
    <property type="entry name" value="ENDONUCLEASE_EXONUCLEASE_PHOSPHATASE FAMILY DOMAIN-CONTAINING PROTEIN 1"/>
    <property type="match status" value="1"/>
</dbReference>
<evidence type="ECO:0000313" key="3">
    <source>
        <dbReference type="EMBL" id="SER76519.1"/>
    </source>
</evidence>
<evidence type="ECO:0000313" key="4">
    <source>
        <dbReference type="Proteomes" id="UP000198948"/>
    </source>
</evidence>
<dbReference type="EMBL" id="FOHA01000005">
    <property type="protein sequence ID" value="SER76519.1"/>
    <property type="molecule type" value="Genomic_DNA"/>
</dbReference>
<dbReference type="InterPro" id="IPR010994">
    <property type="entry name" value="RuvA_2-like"/>
</dbReference>
<dbReference type="Proteomes" id="UP000198948">
    <property type="component" value="Unassembled WGS sequence"/>
</dbReference>
<dbReference type="SUPFAM" id="SSF47781">
    <property type="entry name" value="RuvA domain 2-like"/>
    <property type="match status" value="1"/>
</dbReference>
<dbReference type="Pfam" id="PF10531">
    <property type="entry name" value="SLBB"/>
    <property type="match status" value="1"/>
</dbReference>
<keyword evidence="1" id="KW-0472">Membrane</keyword>